<proteinExistence type="predicted"/>
<feature type="chain" id="PRO_5010228696" evidence="2">
    <location>
        <begin position="21"/>
        <end position="637"/>
    </location>
</feature>
<dbReference type="AlphaFoldDB" id="A0A1Q5ZYZ7"/>
<name>A0A1Q5ZYZ7_9SPHI</name>
<evidence type="ECO:0000256" key="1">
    <source>
        <dbReference type="ARBA" id="ARBA00022801"/>
    </source>
</evidence>
<evidence type="ECO:0000313" key="3">
    <source>
        <dbReference type="EMBL" id="OKS86968.1"/>
    </source>
</evidence>
<dbReference type="InterPro" id="IPR012341">
    <property type="entry name" value="6hp_glycosidase-like_sf"/>
</dbReference>
<dbReference type="PANTHER" id="PTHR33886">
    <property type="entry name" value="UNSATURATED RHAMNOGALACTURONAN HYDROLASE (EUROFUNG)"/>
    <property type="match status" value="1"/>
</dbReference>
<gene>
    <name evidence="3" type="ORF">RG47T_2426</name>
</gene>
<dbReference type="Proteomes" id="UP000186720">
    <property type="component" value="Unassembled WGS sequence"/>
</dbReference>
<dbReference type="STRING" id="1302689.RG47T_2426"/>
<dbReference type="InterPro" id="IPR010905">
    <property type="entry name" value="Glyco_hydro_88"/>
</dbReference>
<keyword evidence="2" id="KW-0732">Signal</keyword>
<protein>
    <submittedName>
        <fullName evidence="3">Unsaturated rhamnogalacturonyl hydrolase YteR</fullName>
    </submittedName>
</protein>
<dbReference type="SUPFAM" id="SSF52317">
    <property type="entry name" value="Class I glutamine amidotransferase-like"/>
    <property type="match status" value="1"/>
</dbReference>
<dbReference type="Gene3D" id="1.50.10.10">
    <property type="match status" value="1"/>
</dbReference>
<dbReference type="Pfam" id="PF07470">
    <property type="entry name" value="Glyco_hydro_88"/>
    <property type="match status" value="1"/>
</dbReference>
<evidence type="ECO:0000256" key="2">
    <source>
        <dbReference type="SAM" id="SignalP"/>
    </source>
</evidence>
<reference evidence="3 4" key="1">
    <citation type="submission" date="2016-11" db="EMBL/GenBank/DDBJ databases">
        <title>Whole Genome Sequencing of Mucilaginibacter polytrichastri RG4-7(T) isolated from the moss sample.</title>
        <authorList>
            <person name="Li Y."/>
        </authorList>
    </citation>
    <scope>NUCLEOTIDE SEQUENCE [LARGE SCALE GENOMIC DNA]</scope>
    <source>
        <strain evidence="3 4">RG4-7</strain>
    </source>
</reference>
<feature type="signal peptide" evidence="2">
    <location>
        <begin position="1"/>
        <end position="20"/>
    </location>
</feature>
<dbReference type="SUPFAM" id="SSF48208">
    <property type="entry name" value="Six-hairpin glycosidases"/>
    <property type="match status" value="1"/>
</dbReference>
<dbReference type="OrthoDB" id="6381507at2"/>
<evidence type="ECO:0000313" key="4">
    <source>
        <dbReference type="Proteomes" id="UP000186720"/>
    </source>
</evidence>
<dbReference type="GO" id="GO:0005975">
    <property type="term" value="P:carbohydrate metabolic process"/>
    <property type="evidence" value="ECO:0007669"/>
    <property type="project" value="InterPro"/>
</dbReference>
<dbReference type="PANTHER" id="PTHR33886:SF8">
    <property type="entry name" value="UNSATURATED RHAMNOGALACTURONAN HYDROLASE (EUROFUNG)"/>
    <property type="match status" value="1"/>
</dbReference>
<dbReference type="InterPro" id="IPR052043">
    <property type="entry name" value="PolySaccharide_Degr_Enz"/>
</dbReference>
<accession>A0A1Q5ZYZ7</accession>
<keyword evidence="1 3" id="KW-0378">Hydrolase</keyword>
<keyword evidence="4" id="KW-1185">Reference proteome</keyword>
<organism evidence="3 4">
    <name type="scientific">Mucilaginibacter polytrichastri</name>
    <dbReference type="NCBI Taxonomy" id="1302689"/>
    <lineage>
        <taxon>Bacteria</taxon>
        <taxon>Pseudomonadati</taxon>
        <taxon>Bacteroidota</taxon>
        <taxon>Sphingobacteriia</taxon>
        <taxon>Sphingobacteriales</taxon>
        <taxon>Sphingobacteriaceae</taxon>
        <taxon>Mucilaginibacter</taxon>
    </lineage>
</organism>
<dbReference type="RefSeq" id="WP_074489641.1">
    <property type="nucleotide sequence ID" value="NZ_FPAM01000005.1"/>
</dbReference>
<dbReference type="EMBL" id="MPPL01000001">
    <property type="protein sequence ID" value="OKS86968.1"/>
    <property type="molecule type" value="Genomic_DNA"/>
</dbReference>
<comment type="caution">
    <text evidence="3">The sequence shown here is derived from an EMBL/GenBank/DDBJ whole genome shotgun (WGS) entry which is preliminary data.</text>
</comment>
<dbReference type="InterPro" id="IPR008928">
    <property type="entry name" value="6-hairpin_glycosidase_sf"/>
</dbReference>
<dbReference type="GO" id="GO:0016787">
    <property type="term" value="F:hydrolase activity"/>
    <property type="evidence" value="ECO:0007669"/>
    <property type="project" value="UniProtKB-KW"/>
</dbReference>
<dbReference type="InterPro" id="IPR029062">
    <property type="entry name" value="Class_I_gatase-like"/>
</dbReference>
<sequence>MRKIIYIFLLLMIGICAVQAQEKPLSQRMAATAMTLWKDTLPSGKWTYDHGVILKGIEGVWMQTGDGQYFKYIQHCMDQFVTADGNIKTYKAEDYNLDNILCGRNLLTLYKVTGSEKYYKAATLLRRQLKEQPRVTEGGFWHKKRYPNQMWLDGLYMAEPFYTEYAAMVHDDAAFDDIANQFILMEKQARDPKTGLLYHAWDQSHQERWADSKTGLSKNFWGRADGWYAMALVDVLDNFPAQHPKRAQLVAILQRLAVAIKKYQDPQSGLWYQILDKASAKGNYPEASVSSMFVYALAKGVRKGYLPAAYLSIAQHGYKGIVSNMIESDANGQVNLNGTVSVGGLGGKPYRDGTYEYYLSEKVIPNDPKGVGAFILASVEVERITHVDTGKGKVVLLDSYFNNEHKTDVTGKVMPFHYKWDELPNSGFSFMGHLFNNYGISTQTLNEAPTALNLKKADIYIIVDPDIPKENPDAKYIETPHIKAISEWVKAGGVLLILNNDTGNAEFKHLNSLMAKFGIQFNEDSRNHVQGTQFEQAAISIPTDNAIFKTAKKVYVKEISTLKVTAPAKASLTDKGDVIIATAKYGKGTVFAVGDPWFYNEYVDGRKLPAEYQNYQAATDLVQWAVKQIPVTKKNNE</sequence>